<evidence type="ECO:0000313" key="3">
    <source>
        <dbReference type="EMBL" id="SDK98764.1"/>
    </source>
</evidence>
<evidence type="ECO:0000256" key="1">
    <source>
        <dbReference type="ARBA" id="ARBA00023266"/>
    </source>
</evidence>
<dbReference type="SMART" id="SM00450">
    <property type="entry name" value="RHOD"/>
    <property type="match status" value="1"/>
</dbReference>
<dbReference type="Pfam" id="PF00581">
    <property type="entry name" value="Rhodanese"/>
    <property type="match status" value="1"/>
</dbReference>
<dbReference type="Proteomes" id="UP000199328">
    <property type="component" value="Unassembled WGS sequence"/>
</dbReference>
<dbReference type="RefSeq" id="WP_092501055.1">
    <property type="nucleotide sequence ID" value="NZ_FNFV01000007.1"/>
</dbReference>
<evidence type="ECO:0000259" key="2">
    <source>
        <dbReference type="PROSITE" id="PS50206"/>
    </source>
</evidence>
<proteinExistence type="predicted"/>
<dbReference type="OrthoDB" id="9808735at2"/>
<dbReference type="InterPro" id="IPR001763">
    <property type="entry name" value="Rhodanese-like_dom"/>
</dbReference>
<dbReference type="NCBIfam" id="TIGR03167">
    <property type="entry name" value="tRNA_sel_U_synt"/>
    <property type="match status" value="1"/>
</dbReference>
<keyword evidence="4" id="KW-1185">Reference proteome</keyword>
<organism evidence="3 4">
    <name type="scientific">Meinhardsimonia xiamenensis</name>
    <dbReference type="NCBI Taxonomy" id="990712"/>
    <lineage>
        <taxon>Bacteria</taxon>
        <taxon>Pseudomonadati</taxon>
        <taxon>Pseudomonadota</taxon>
        <taxon>Alphaproteobacteria</taxon>
        <taxon>Rhodobacterales</taxon>
        <taxon>Paracoccaceae</taxon>
        <taxon>Meinhardsimonia</taxon>
    </lineage>
</organism>
<dbReference type="EMBL" id="FNFV01000007">
    <property type="protein sequence ID" value="SDK98764.1"/>
    <property type="molecule type" value="Genomic_DNA"/>
</dbReference>
<dbReference type="PANTHER" id="PTHR30401:SF0">
    <property type="entry name" value="TRNA 2-SELENOURIDINE SYNTHASE"/>
    <property type="match status" value="1"/>
</dbReference>
<dbReference type="PROSITE" id="PS00380">
    <property type="entry name" value="RHODANESE_1"/>
    <property type="match status" value="1"/>
</dbReference>
<reference evidence="4" key="1">
    <citation type="submission" date="2016-10" db="EMBL/GenBank/DDBJ databases">
        <authorList>
            <person name="Varghese N."/>
            <person name="Submissions S."/>
        </authorList>
    </citation>
    <scope>NUCLEOTIDE SEQUENCE [LARGE SCALE GENOMIC DNA]</scope>
    <source>
        <strain evidence="4">CGMCC 1.10789</strain>
    </source>
</reference>
<dbReference type="Pfam" id="PF26341">
    <property type="entry name" value="AAA_SelU"/>
    <property type="match status" value="1"/>
</dbReference>
<dbReference type="InterPro" id="IPR058840">
    <property type="entry name" value="AAA_SelU"/>
</dbReference>
<gene>
    <name evidence="3" type="ORF">SAMN05216257_10741</name>
</gene>
<dbReference type="PANTHER" id="PTHR30401">
    <property type="entry name" value="TRNA 2-SELENOURIDINE SYNTHASE"/>
    <property type="match status" value="1"/>
</dbReference>
<dbReference type="InterPro" id="IPR017582">
    <property type="entry name" value="SelU"/>
</dbReference>
<dbReference type="InterPro" id="IPR001307">
    <property type="entry name" value="Thiosulphate_STrfase_CS"/>
</dbReference>
<protein>
    <submittedName>
        <fullName evidence="3">tRNA 2-selenouridine synthase</fullName>
    </submittedName>
</protein>
<dbReference type="InterPro" id="IPR036873">
    <property type="entry name" value="Rhodanese-like_dom_sf"/>
</dbReference>
<dbReference type="Gene3D" id="3.40.250.10">
    <property type="entry name" value="Rhodanese-like domain"/>
    <property type="match status" value="1"/>
</dbReference>
<dbReference type="GO" id="GO:0002098">
    <property type="term" value="P:tRNA wobble uridine modification"/>
    <property type="evidence" value="ECO:0007669"/>
    <property type="project" value="InterPro"/>
</dbReference>
<dbReference type="PROSITE" id="PS50206">
    <property type="entry name" value="RHODANESE_3"/>
    <property type="match status" value="1"/>
</dbReference>
<dbReference type="NCBIfam" id="NF008750">
    <property type="entry name" value="PRK11784.1-2"/>
    <property type="match status" value="1"/>
</dbReference>
<dbReference type="STRING" id="990712.SAMN05216257_10741"/>
<feature type="domain" description="Rhodanese" evidence="2">
    <location>
        <begin position="13"/>
        <end position="135"/>
    </location>
</feature>
<dbReference type="SUPFAM" id="SSF52821">
    <property type="entry name" value="Rhodanese/Cell cycle control phosphatase"/>
    <property type="match status" value="1"/>
</dbReference>
<dbReference type="NCBIfam" id="NF008752">
    <property type="entry name" value="PRK11784.1-4"/>
    <property type="match status" value="1"/>
</dbReference>
<keyword evidence="1" id="KW-0711">Selenium</keyword>
<accession>A0A1G9GDG5</accession>
<evidence type="ECO:0000313" key="4">
    <source>
        <dbReference type="Proteomes" id="UP000199328"/>
    </source>
</evidence>
<dbReference type="GO" id="GO:0043828">
    <property type="term" value="F:tRNA 2-selenouridine synthase activity"/>
    <property type="evidence" value="ECO:0007669"/>
    <property type="project" value="InterPro"/>
</dbReference>
<dbReference type="AlphaFoldDB" id="A0A1G9GDG5"/>
<sequence>MAIELTTLEAFRDTGFDTVIDVRSPSEYAEDHLPGAISLPVLDDEERARVGTIYVQQSPFLARRIGAALVARNAAAHLEGPLADKPGGWRPLVYCWRGGQRSGAFATILANVGWRVETLAGGYRSYRRVVAHAMHEAPLAHRLVLLDGNTGTAKTEILARLAARGVQVVDLEGLARHRGSVLGAREGGQPSQKAFEGALAHAFDALDAGRPVVVEAESSKVGNLQIPPSVWKAMKVAPRLTVSAPVEARAAYLVRAYADLLADREALCETLALLIPLQGREQVAAWQAMAREGRFEALAAELMARHYDPRYAKSREGRGAALAEITVGRLDETRLEAAAGAIAAEIERLAVPA</sequence>
<dbReference type="GO" id="GO:0004792">
    <property type="term" value="F:thiosulfate-cyanide sulfurtransferase activity"/>
    <property type="evidence" value="ECO:0007669"/>
    <property type="project" value="InterPro"/>
</dbReference>
<name>A0A1G9GDG5_9RHOB</name>